<evidence type="ECO:0000256" key="6">
    <source>
        <dbReference type="ARBA" id="ARBA00022777"/>
    </source>
</evidence>
<dbReference type="InterPro" id="IPR050482">
    <property type="entry name" value="Sensor_HK_TwoCompSys"/>
</dbReference>
<dbReference type="InterPro" id="IPR036890">
    <property type="entry name" value="HATPase_C_sf"/>
</dbReference>
<dbReference type="Gene3D" id="1.20.5.1930">
    <property type="match status" value="1"/>
</dbReference>
<evidence type="ECO:0000256" key="3">
    <source>
        <dbReference type="ARBA" id="ARBA00022553"/>
    </source>
</evidence>
<dbReference type="InterPro" id="IPR055558">
    <property type="entry name" value="DUF7134"/>
</dbReference>
<feature type="transmembrane region" description="Helical" evidence="9">
    <location>
        <begin position="12"/>
        <end position="31"/>
    </location>
</feature>
<dbReference type="Gene3D" id="3.30.565.10">
    <property type="entry name" value="Histidine kinase-like ATPase, C-terminal domain"/>
    <property type="match status" value="1"/>
</dbReference>
<dbReference type="InterPro" id="IPR011712">
    <property type="entry name" value="Sig_transdc_His_kin_sub3_dim/P"/>
</dbReference>
<dbReference type="GO" id="GO:0016301">
    <property type="term" value="F:kinase activity"/>
    <property type="evidence" value="ECO:0007669"/>
    <property type="project" value="UniProtKB-KW"/>
</dbReference>
<keyword evidence="7" id="KW-0067">ATP-binding</keyword>
<feature type="transmembrane region" description="Helical" evidence="9">
    <location>
        <begin position="81"/>
        <end position="100"/>
    </location>
</feature>
<evidence type="ECO:0000313" key="13">
    <source>
        <dbReference type="Proteomes" id="UP001205337"/>
    </source>
</evidence>
<evidence type="ECO:0000256" key="4">
    <source>
        <dbReference type="ARBA" id="ARBA00022679"/>
    </source>
</evidence>
<keyword evidence="9" id="KW-0472">Membrane</keyword>
<keyword evidence="3" id="KW-0597">Phosphoprotein</keyword>
<evidence type="ECO:0000256" key="7">
    <source>
        <dbReference type="ARBA" id="ARBA00022840"/>
    </source>
</evidence>
<keyword evidence="4" id="KW-0808">Transferase</keyword>
<evidence type="ECO:0000256" key="5">
    <source>
        <dbReference type="ARBA" id="ARBA00022741"/>
    </source>
</evidence>
<name>A0ABT1ZEX2_9MICO</name>
<feature type="transmembrane region" description="Helical" evidence="9">
    <location>
        <begin position="146"/>
        <end position="167"/>
    </location>
</feature>
<evidence type="ECO:0000259" key="11">
    <source>
        <dbReference type="Pfam" id="PF23539"/>
    </source>
</evidence>
<keyword evidence="9" id="KW-0812">Transmembrane</keyword>
<dbReference type="Pfam" id="PF23539">
    <property type="entry name" value="DUF7134"/>
    <property type="match status" value="1"/>
</dbReference>
<keyword evidence="6 12" id="KW-0418">Kinase</keyword>
<keyword evidence="8" id="KW-0902">Two-component regulatory system</keyword>
<evidence type="ECO:0000256" key="9">
    <source>
        <dbReference type="SAM" id="Phobius"/>
    </source>
</evidence>
<evidence type="ECO:0000256" key="2">
    <source>
        <dbReference type="ARBA" id="ARBA00012438"/>
    </source>
</evidence>
<feature type="transmembrane region" description="Helical" evidence="9">
    <location>
        <begin position="51"/>
        <end position="69"/>
    </location>
</feature>
<comment type="catalytic activity">
    <reaction evidence="1">
        <text>ATP + protein L-histidine = ADP + protein N-phospho-L-histidine.</text>
        <dbReference type="EC" id="2.7.13.3"/>
    </reaction>
</comment>
<dbReference type="CDD" id="cd16917">
    <property type="entry name" value="HATPase_UhpB-NarQ-NarX-like"/>
    <property type="match status" value="1"/>
</dbReference>
<dbReference type="PANTHER" id="PTHR24421:SF10">
    <property type="entry name" value="NITRATE_NITRITE SENSOR PROTEIN NARQ"/>
    <property type="match status" value="1"/>
</dbReference>
<proteinExistence type="predicted"/>
<sequence>MWRRLTTPQLGVDIAIAAIFFVMFGVLFLRFGAWDFVVLLGLTTALLLRRLAPGLALGVAWVAAIVQMAMQIDPNPADISLFAIVYAAAAYGTSAVRWLALASSLVAPAAITGYIIVTQGISELAMCIQFQYAYCVTYVPDLAGRAVGWFIAFAFAFLLAWTIGQLVRTRIRARVTRAAMLAAEQEVAAEQERTRIARDMHDVVAHSLAVVVAQADGARYAARTDPAAAEEALRTIAATAREALGDVRVLLAQLRYQQEDGPQPTLVDLDHLVEQLRSSGLRIAREDSGEPLPLGSSQQIAVYRIVQESLTNVLRHADVDREVLLRFSWTSHGLELAVVSHLPEVKPRTGMIPIGAPVAGHGIAGMTERAALGGGWLRAGADGDRFVVTAWLPYQPTAPHAPLAPLTEETIR</sequence>
<dbReference type="PANTHER" id="PTHR24421">
    <property type="entry name" value="NITRATE/NITRITE SENSOR PROTEIN NARX-RELATED"/>
    <property type="match status" value="1"/>
</dbReference>
<evidence type="ECO:0000256" key="8">
    <source>
        <dbReference type="ARBA" id="ARBA00023012"/>
    </source>
</evidence>
<dbReference type="EMBL" id="JANTHX010000005">
    <property type="protein sequence ID" value="MCS0499261.1"/>
    <property type="molecule type" value="Genomic_DNA"/>
</dbReference>
<evidence type="ECO:0000256" key="1">
    <source>
        <dbReference type="ARBA" id="ARBA00000085"/>
    </source>
</evidence>
<evidence type="ECO:0000259" key="10">
    <source>
        <dbReference type="Pfam" id="PF07730"/>
    </source>
</evidence>
<evidence type="ECO:0000313" key="12">
    <source>
        <dbReference type="EMBL" id="MCS0499261.1"/>
    </source>
</evidence>
<dbReference type="RefSeq" id="WP_258798280.1">
    <property type="nucleotide sequence ID" value="NZ_JANTHX010000005.1"/>
</dbReference>
<protein>
    <recommendedName>
        <fullName evidence="2">histidine kinase</fullName>
        <ecNumber evidence="2">2.7.13.3</ecNumber>
    </recommendedName>
</protein>
<comment type="caution">
    <text evidence="12">The sequence shown here is derived from an EMBL/GenBank/DDBJ whole genome shotgun (WGS) entry which is preliminary data.</text>
</comment>
<gene>
    <name evidence="12" type="ORF">NUH29_06825</name>
</gene>
<organism evidence="12 13">
    <name type="scientific">Protaetiibacter mangrovi</name>
    <dbReference type="NCBI Taxonomy" id="2970926"/>
    <lineage>
        <taxon>Bacteria</taxon>
        <taxon>Bacillati</taxon>
        <taxon>Actinomycetota</taxon>
        <taxon>Actinomycetes</taxon>
        <taxon>Micrococcales</taxon>
        <taxon>Microbacteriaceae</taxon>
        <taxon>Protaetiibacter</taxon>
    </lineage>
</organism>
<feature type="domain" description="DUF7134" evidence="11">
    <location>
        <begin position="2"/>
        <end position="170"/>
    </location>
</feature>
<feature type="domain" description="Signal transduction histidine kinase subgroup 3 dimerisation and phosphoacceptor" evidence="10">
    <location>
        <begin position="192"/>
        <end position="257"/>
    </location>
</feature>
<accession>A0ABT1ZEX2</accession>
<dbReference type="Pfam" id="PF07730">
    <property type="entry name" value="HisKA_3"/>
    <property type="match status" value="1"/>
</dbReference>
<keyword evidence="13" id="KW-1185">Reference proteome</keyword>
<keyword evidence="5" id="KW-0547">Nucleotide-binding</keyword>
<dbReference type="Proteomes" id="UP001205337">
    <property type="component" value="Unassembled WGS sequence"/>
</dbReference>
<keyword evidence="9" id="KW-1133">Transmembrane helix</keyword>
<dbReference type="EC" id="2.7.13.3" evidence="2"/>
<reference evidence="12 13" key="1">
    <citation type="submission" date="2022-08" db="EMBL/GenBank/DDBJ databases">
        <authorList>
            <person name="Li F."/>
        </authorList>
    </citation>
    <scope>NUCLEOTIDE SEQUENCE [LARGE SCALE GENOMIC DNA]</scope>
    <source>
        <strain evidence="12 13">10F1B-8-1</strain>
    </source>
</reference>